<dbReference type="AlphaFoldDB" id="A0A109BAI9"/>
<comment type="caution">
    <text evidence="2">The sequence shown here is derived from an EMBL/GenBank/DDBJ whole genome shotgun (WGS) entry which is preliminary data.</text>
</comment>
<organism evidence="2 3">
    <name type="scientific">Hyphomicrobium sulfonivorans</name>
    <dbReference type="NCBI Taxonomy" id="121290"/>
    <lineage>
        <taxon>Bacteria</taxon>
        <taxon>Pseudomonadati</taxon>
        <taxon>Pseudomonadota</taxon>
        <taxon>Alphaproteobacteria</taxon>
        <taxon>Hyphomicrobiales</taxon>
        <taxon>Hyphomicrobiaceae</taxon>
        <taxon>Hyphomicrobium</taxon>
    </lineage>
</organism>
<evidence type="ECO:0000313" key="3">
    <source>
        <dbReference type="Proteomes" id="UP000059074"/>
    </source>
</evidence>
<evidence type="ECO:0000256" key="1">
    <source>
        <dbReference type="SAM" id="Phobius"/>
    </source>
</evidence>
<keyword evidence="1" id="KW-0472">Membrane</keyword>
<sequence length="299" mass="32251">MVAVFVASAPVSAEPSLALKDPRSFGYFLGDTLTREVILRVDAGETLEMASVPLAGPVNYWLELNDVKLDTESSGGGSTTYRLVLNYQTFYTPLDPRKLTIPGFALKVAGASGTGEVTVPGFEFISSPIRQLFASSSQSSGSSVALQPDVVPYPLTTGRERTAMLVSGLIALASLIALAWHQAWWPFHKRAARPFTDTARYLRSNAGKLQDASGYRTALLRLHRAFDLRAGRRVLADDVDGFLADHPEFKPYAAEVEAMFASSRQTFFGNNVDGASKQLPLSALTDLSSKLAVAERSAG</sequence>
<feature type="transmembrane region" description="Helical" evidence="1">
    <location>
        <begin position="162"/>
        <end position="180"/>
    </location>
</feature>
<keyword evidence="1" id="KW-1133">Transmembrane helix</keyword>
<name>A0A109BAI9_HYPSL</name>
<reference evidence="2 3" key="1">
    <citation type="submission" date="2015-10" db="EMBL/GenBank/DDBJ databases">
        <title>Transcriptomic analysis of a linuron degrading triple-species bacterial consortium.</title>
        <authorList>
            <person name="Albers P."/>
        </authorList>
    </citation>
    <scope>NUCLEOTIDE SEQUENCE [LARGE SCALE GENOMIC DNA]</scope>
    <source>
        <strain evidence="2 3">WDL6</strain>
    </source>
</reference>
<proteinExistence type="predicted"/>
<protein>
    <submittedName>
        <fullName evidence="2">MxaA protein</fullName>
    </submittedName>
</protein>
<dbReference type="EMBL" id="LMTR01000082">
    <property type="protein sequence ID" value="KWT65224.1"/>
    <property type="molecule type" value="Genomic_DNA"/>
</dbReference>
<keyword evidence="1" id="KW-0812">Transmembrane</keyword>
<dbReference type="Proteomes" id="UP000059074">
    <property type="component" value="Unassembled WGS sequence"/>
</dbReference>
<gene>
    <name evidence="2" type="ORF">APY04_2973</name>
</gene>
<accession>A0A109BAI9</accession>
<dbReference type="STRING" id="121290.APY04_2973"/>
<dbReference type="PATRIC" id="fig|121290.4.peg.574"/>
<keyword evidence="3" id="KW-1185">Reference proteome</keyword>
<evidence type="ECO:0000313" key="2">
    <source>
        <dbReference type="EMBL" id="KWT65224.1"/>
    </source>
</evidence>